<reference evidence="1" key="1">
    <citation type="submission" date="2020-03" db="EMBL/GenBank/DDBJ databases">
        <title>The deep terrestrial virosphere.</title>
        <authorList>
            <person name="Holmfeldt K."/>
            <person name="Nilsson E."/>
            <person name="Simone D."/>
            <person name="Lopez-Fernandez M."/>
            <person name="Wu X."/>
            <person name="de Brujin I."/>
            <person name="Lundin D."/>
            <person name="Andersson A."/>
            <person name="Bertilsson S."/>
            <person name="Dopson M."/>
        </authorList>
    </citation>
    <scope>NUCLEOTIDE SEQUENCE</scope>
    <source>
        <strain evidence="1">TM448A02410</strain>
    </source>
</reference>
<evidence type="ECO:0000313" key="1">
    <source>
        <dbReference type="EMBL" id="QJA51988.1"/>
    </source>
</evidence>
<proteinExistence type="predicted"/>
<protein>
    <submittedName>
        <fullName evidence="1">Uncharacterized protein</fullName>
    </submittedName>
</protein>
<accession>A0A6H1ZWV0</accession>
<gene>
    <name evidence="1" type="ORF">TM448A02410_0011</name>
</gene>
<name>A0A6H1ZWV0_9ZZZZ</name>
<dbReference type="EMBL" id="MT144303">
    <property type="protein sequence ID" value="QJA51988.1"/>
    <property type="molecule type" value="Genomic_DNA"/>
</dbReference>
<dbReference type="AlphaFoldDB" id="A0A6H1ZWV0"/>
<sequence length="186" mass="21623">MPTVKEVIRELYNIDEDSAARWVAQGLHSLTPEKLATAIDEWQDPLLIAQYLYLENPVVKPLAIFFVLKPYWERIEPTMNDQNGLYSELSTDPIKKKLLDTPRGKAWLKYVSERCYEYFRYYTWPRECPLCKSEMERKKVKVAGLNGSDPYDAYICNRCKYTIKAVVSDPPESMAQTCKPPQIPGF</sequence>
<organism evidence="1">
    <name type="scientific">viral metagenome</name>
    <dbReference type="NCBI Taxonomy" id="1070528"/>
    <lineage>
        <taxon>unclassified sequences</taxon>
        <taxon>metagenomes</taxon>
        <taxon>organismal metagenomes</taxon>
    </lineage>
</organism>